<organism evidence="1">
    <name type="scientific">viral metagenome</name>
    <dbReference type="NCBI Taxonomy" id="1070528"/>
    <lineage>
        <taxon>unclassified sequences</taxon>
        <taxon>metagenomes</taxon>
        <taxon>organismal metagenomes</taxon>
    </lineage>
</organism>
<proteinExistence type="predicted"/>
<dbReference type="AlphaFoldDB" id="A0A6C0JTZ9"/>
<evidence type="ECO:0000313" key="1">
    <source>
        <dbReference type="EMBL" id="QHU08286.1"/>
    </source>
</evidence>
<reference evidence="1" key="1">
    <citation type="journal article" date="2020" name="Nature">
        <title>Giant virus diversity and host interactions through global metagenomics.</title>
        <authorList>
            <person name="Schulz F."/>
            <person name="Roux S."/>
            <person name="Paez-Espino D."/>
            <person name="Jungbluth S."/>
            <person name="Walsh D.A."/>
            <person name="Denef V.J."/>
            <person name="McMahon K.D."/>
            <person name="Konstantinidis K.T."/>
            <person name="Eloe-Fadrosh E.A."/>
            <person name="Kyrpides N.C."/>
            <person name="Woyke T."/>
        </authorList>
    </citation>
    <scope>NUCLEOTIDE SEQUENCE</scope>
    <source>
        <strain evidence="1">GVMAG-S-1062768-28</strain>
    </source>
</reference>
<accession>A0A6C0JTZ9</accession>
<name>A0A6C0JTZ9_9ZZZZ</name>
<sequence length="92" mass="10935">MSYYYWDDEMTNKKGETLQQCFEKYGTGVQKDKLDNIKFIMDVVYLDDTYSFGYSWCLRMIDARTRKNIKMRQYEQHACPGVHALNPIVTSV</sequence>
<dbReference type="EMBL" id="MN740695">
    <property type="protein sequence ID" value="QHU08286.1"/>
    <property type="molecule type" value="Genomic_DNA"/>
</dbReference>
<protein>
    <submittedName>
        <fullName evidence="1">Uncharacterized protein</fullName>
    </submittedName>
</protein>